<dbReference type="EMBL" id="JBBMEW010000001">
    <property type="protein sequence ID" value="MEQ2525576.1"/>
    <property type="molecule type" value="Genomic_DNA"/>
</dbReference>
<gene>
    <name evidence="1" type="ORF">WMO40_02595</name>
</gene>
<accession>A0ACC6S6R5</accession>
<sequence length="79" mass="9179">MNKKKFKLTLSKHAYIRILERITSMSFSDAEDFALREIQKSKITLTQLLDDGTKAIAYINKDIKYIVKGKTIVTIYTTY</sequence>
<protein>
    <submittedName>
        <fullName evidence="1">Uncharacterized protein</fullName>
    </submittedName>
</protein>
<name>A0ACC6S6R5_9BACI</name>
<evidence type="ECO:0000313" key="1">
    <source>
        <dbReference type="EMBL" id="MEQ2525576.1"/>
    </source>
</evidence>
<evidence type="ECO:0000313" key="2">
    <source>
        <dbReference type="Proteomes" id="UP001439875"/>
    </source>
</evidence>
<comment type="caution">
    <text evidence="1">The sequence shown here is derived from an EMBL/GenBank/DDBJ whole genome shotgun (WGS) entry which is preliminary data.</text>
</comment>
<dbReference type="Proteomes" id="UP001439875">
    <property type="component" value="Unassembled WGS sequence"/>
</dbReference>
<reference evidence="1" key="1">
    <citation type="submission" date="2024-03" db="EMBL/GenBank/DDBJ databases">
        <title>Human intestinal bacterial collection.</title>
        <authorList>
            <person name="Pauvert C."/>
            <person name="Hitch T.C.A."/>
            <person name="Clavel T."/>
        </authorList>
    </citation>
    <scope>NUCLEOTIDE SEQUENCE</scope>
    <source>
        <strain evidence="1">CLA-AA-H227</strain>
    </source>
</reference>
<organism evidence="1 2">
    <name type="scientific">Robertmurraya yapensis</name>
    <name type="common">ex Hitch et al 2024</name>
    <dbReference type="NCBI Taxonomy" id="3133160"/>
    <lineage>
        <taxon>Bacteria</taxon>
        <taxon>Bacillati</taxon>
        <taxon>Bacillota</taxon>
        <taxon>Bacilli</taxon>
        <taxon>Bacillales</taxon>
        <taxon>Bacillaceae</taxon>
        <taxon>Robertmurraya</taxon>
    </lineage>
</organism>
<proteinExistence type="predicted"/>
<keyword evidence="2" id="KW-1185">Reference proteome</keyword>